<name>A0A1Y1RP18_9MICC</name>
<sequence length="256" mass="27433">MLAQQRHNAIVAKVQEKGTVQVQDLAGLLNVSAMTIRRDLAELEEQGLLSRVHGGATISESTHEPIFAEKTMLNAESKAKIAKAAAQLVRSGQSIAIGGGSTSARLAQEIATRTELENLTIVTNSLPVSDFFHGLADTRNKPKVLLIGGERTPSDAFVGPLADATLANLNIDVLFLGAHGVTLKGMYTPNMNETSTNRTFIANAHDTVAVFDSSKWNVAGLSRFASWADIDTVVTDELTQERHNFLSDNVAKVITA</sequence>
<dbReference type="PANTHER" id="PTHR30363">
    <property type="entry name" value="HTH-TYPE TRANSCRIPTIONAL REGULATOR SRLR-RELATED"/>
    <property type="match status" value="1"/>
</dbReference>
<dbReference type="OrthoDB" id="7688673at2"/>
<dbReference type="AlphaFoldDB" id="A0A1Y1RP18"/>
<dbReference type="Pfam" id="PF08220">
    <property type="entry name" value="HTH_DeoR"/>
    <property type="match status" value="1"/>
</dbReference>
<feature type="domain" description="HTH deoR-type" evidence="4">
    <location>
        <begin position="3"/>
        <end position="58"/>
    </location>
</feature>
<dbReference type="Gene3D" id="3.40.50.1360">
    <property type="match status" value="1"/>
</dbReference>
<keyword evidence="2" id="KW-0238">DNA-binding</keyword>
<keyword evidence="1" id="KW-0805">Transcription regulation</keyword>
<protein>
    <recommendedName>
        <fullName evidence="4">HTH deoR-type domain-containing protein</fullName>
    </recommendedName>
</protein>
<evidence type="ECO:0000256" key="1">
    <source>
        <dbReference type="ARBA" id="ARBA00023015"/>
    </source>
</evidence>
<dbReference type="Proteomes" id="UP000192359">
    <property type="component" value="Unassembled WGS sequence"/>
</dbReference>
<dbReference type="SUPFAM" id="SSF46785">
    <property type="entry name" value="Winged helix' DNA-binding domain"/>
    <property type="match status" value="1"/>
</dbReference>
<evidence type="ECO:0000259" key="4">
    <source>
        <dbReference type="PROSITE" id="PS51000"/>
    </source>
</evidence>
<organism evidence="5 6">
    <name type="scientific">Rothia nasimurium</name>
    <dbReference type="NCBI Taxonomy" id="85336"/>
    <lineage>
        <taxon>Bacteria</taxon>
        <taxon>Bacillati</taxon>
        <taxon>Actinomycetota</taxon>
        <taxon>Actinomycetes</taxon>
        <taxon>Micrococcales</taxon>
        <taxon>Micrococcaceae</taxon>
        <taxon>Rothia</taxon>
    </lineage>
</organism>
<dbReference type="SMART" id="SM00420">
    <property type="entry name" value="HTH_DEOR"/>
    <property type="match status" value="1"/>
</dbReference>
<keyword evidence="6" id="KW-1185">Reference proteome</keyword>
<gene>
    <name evidence="5" type="ORF">A7979_05225</name>
</gene>
<proteinExistence type="predicted"/>
<keyword evidence="3" id="KW-0804">Transcription</keyword>
<dbReference type="InterPro" id="IPR036390">
    <property type="entry name" value="WH_DNA-bd_sf"/>
</dbReference>
<dbReference type="SUPFAM" id="SSF100950">
    <property type="entry name" value="NagB/RpiA/CoA transferase-like"/>
    <property type="match status" value="1"/>
</dbReference>
<evidence type="ECO:0000256" key="3">
    <source>
        <dbReference type="ARBA" id="ARBA00023163"/>
    </source>
</evidence>
<accession>A0A1Y1RP18</accession>
<dbReference type="PANTHER" id="PTHR30363:SF44">
    <property type="entry name" value="AGA OPERON TRANSCRIPTIONAL REPRESSOR-RELATED"/>
    <property type="match status" value="1"/>
</dbReference>
<dbReference type="InterPro" id="IPR001034">
    <property type="entry name" value="DeoR_HTH"/>
</dbReference>
<dbReference type="Gene3D" id="1.10.10.10">
    <property type="entry name" value="Winged helix-like DNA-binding domain superfamily/Winged helix DNA-binding domain"/>
    <property type="match status" value="1"/>
</dbReference>
<dbReference type="PRINTS" id="PR00037">
    <property type="entry name" value="HTHLACR"/>
</dbReference>
<dbReference type="EMBL" id="LXWF01000041">
    <property type="protein sequence ID" value="ORC16017.1"/>
    <property type="molecule type" value="Genomic_DNA"/>
</dbReference>
<dbReference type="Pfam" id="PF00455">
    <property type="entry name" value="DeoRC"/>
    <property type="match status" value="1"/>
</dbReference>
<dbReference type="InterPro" id="IPR037171">
    <property type="entry name" value="NagB/RpiA_transferase-like"/>
</dbReference>
<dbReference type="InterPro" id="IPR014036">
    <property type="entry name" value="DeoR-like_C"/>
</dbReference>
<dbReference type="PROSITE" id="PS00894">
    <property type="entry name" value="HTH_DEOR_1"/>
    <property type="match status" value="1"/>
</dbReference>
<reference evidence="5 6" key="1">
    <citation type="submission" date="2016-05" db="EMBL/GenBank/DDBJ databases">
        <title>Draft genome sequence of a porcine commensal Rothia nasimurium.</title>
        <authorList>
            <person name="Gaiser R.A."/>
            <person name="Van Baarlen P."/>
            <person name="Wells J.M."/>
        </authorList>
    </citation>
    <scope>NUCLEOTIDE SEQUENCE [LARGE SCALE GENOMIC DNA]</scope>
    <source>
        <strain evidence="5 6">PT-32</strain>
    </source>
</reference>
<dbReference type="InterPro" id="IPR050313">
    <property type="entry name" value="Carb_Metab_HTH_regulators"/>
</dbReference>
<evidence type="ECO:0000313" key="6">
    <source>
        <dbReference type="Proteomes" id="UP000192359"/>
    </source>
</evidence>
<dbReference type="GO" id="GO:0003677">
    <property type="term" value="F:DNA binding"/>
    <property type="evidence" value="ECO:0007669"/>
    <property type="project" value="UniProtKB-KW"/>
</dbReference>
<dbReference type="GO" id="GO:0003700">
    <property type="term" value="F:DNA-binding transcription factor activity"/>
    <property type="evidence" value="ECO:0007669"/>
    <property type="project" value="InterPro"/>
</dbReference>
<dbReference type="PROSITE" id="PS51000">
    <property type="entry name" value="HTH_DEOR_2"/>
    <property type="match status" value="1"/>
</dbReference>
<evidence type="ECO:0000313" key="5">
    <source>
        <dbReference type="EMBL" id="ORC16017.1"/>
    </source>
</evidence>
<dbReference type="InterPro" id="IPR036388">
    <property type="entry name" value="WH-like_DNA-bd_sf"/>
</dbReference>
<dbReference type="InterPro" id="IPR018356">
    <property type="entry name" value="Tscrpt_reg_HTH_DeoR_CS"/>
</dbReference>
<comment type="caution">
    <text evidence="5">The sequence shown here is derived from an EMBL/GenBank/DDBJ whole genome shotgun (WGS) entry which is preliminary data.</text>
</comment>
<dbReference type="SMART" id="SM01134">
    <property type="entry name" value="DeoRC"/>
    <property type="match status" value="1"/>
</dbReference>
<evidence type="ECO:0000256" key="2">
    <source>
        <dbReference type="ARBA" id="ARBA00023125"/>
    </source>
</evidence>
<dbReference type="RefSeq" id="WP_083092501.1">
    <property type="nucleotide sequence ID" value="NZ_LXWF01000041.1"/>
</dbReference>